<proteinExistence type="predicted"/>
<protein>
    <submittedName>
        <fullName evidence="1">Uncharacterized protein</fullName>
    </submittedName>
</protein>
<name>A0A6M3K528_9ZZZZ</name>
<organism evidence="1">
    <name type="scientific">viral metagenome</name>
    <dbReference type="NCBI Taxonomy" id="1070528"/>
    <lineage>
        <taxon>unclassified sequences</taxon>
        <taxon>metagenomes</taxon>
        <taxon>organismal metagenomes</taxon>
    </lineage>
</organism>
<sequence>MRVCPKCKGQISPCFDCDVYGDFAWECTECDWHGKIKKISKRKLNKLIKMIKEG</sequence>
<dbReference type="EMBL" id="MT142189">
    <property type="protein sequence ID" value="QJA75865.1"/>
    <property type="molecule type" value="Genomic_DNA"/>
</dbReference>
<reference evidence="1" key="1">
    <citation type="submission" date="2020-03" db="EMBL/GenBank/DDBJ databases">
        <title>The deep terrestrial virosphere.</title>
        <authorList>
            <person name="Holmfeldt K."/>
            <person name="Nilsson E."/>
            <person name="Simone D."/>
            <person name="Lopez-Fernandez M."/>
            <person name="Wu X."/>
            <person name="de Brujin I."/>
            <person name="Lundin D."/>
            <person name="Andersson A."/>
            <person name="Bertilsson S."/>
            <person name="Dopson M."/>
        </authorList>
    </citation>
    <scope>NUCLEOTIDE SEQUENCE</scope>
    <source>
        <strain evidence="1">MM415A01668</strain>
    </source>
</reference>
<evidence type="ECO:0000313" key="1">
    <source>
        <dbReference type="EMBL" id="QJA75865.1"/>
    </source>
</evidence>
<accession>A0A6M3K528</accession>
<gene>
    <name evidence="1" type="ORF">MM415A01668_0014</name>
</gene>
<dbReference type="AlphaFoldDB" id="A0A6M3K528"/>